<feature type="compositionally biased region" description="Polar residues" evidence="1">
    <location>
        <begin position="106"/>
        <end position="117"/>
    </location>
</feature>
<accession>A0A7R9GVJ3</accession>
<name>A0A7R9GVJ3_TIMCR</name>
<proteinExistence type="predicted"/>
<organism evidence="2">
    <name type="scientific">Timema cristinae</name>
    <name type="common">Walking stick</name>
    <dbReference type="NCBI Taxonomy" id="61476"/>
    <lineage>
        <taxon>Eukaryota</taxon>
        <taxon>Metazoa</taxon>
        <taxon>Ecdysozoa</taxon>
        <taxon>Arthropoda</taxon>
        <taxon>Hexapoda</taxon>
        <taxon>Insecta</taxon>
        <taxon>Pterygota</taxon>
        <taxon>Neoptera</taxon>
        <taxon>Polyneoptera</taxon>
        <taxon>Phasmatodea</taxon>
        <taxon>Timematodea</taxon>
        <taxon>Timematoidea</taxon>
        <taxon>Timematidae</taxon>
        <taxon>Timema</taxon>
    </lineage>
</organism>
<feature type="region of interest" description="Disordered" evidence="1">
    <location>
        <begin position="92"/>
        <end position="117"/>
    </location>
</feature>
<gene>
    <name evidence="2" type="ORF">TCEB3V08_LOCUS4467</name>
</gene>
<evidence type="ECO:0000256" key="1">
    <source>
        <dbReference type="SAM" id="MobiDB-lite"/>
    </source>
</evidence>
<feature type="compositionally biased region" description="Basic and acidic residues" evidence="1">
    <location>
        <begin position="39"/>
        <end position="51"/>
    </location>
</feature>
<sequence length="117" mass="12857">MTRSRRKHLVLVTDPEGGKDDYAFDNPCFRDGTPIGRSPAEKDANKMDPKTRWSSWSPLGVIAGARGDKRKTLDDSFLASRNCESNSALTTWKSRLPTPSPPMSACAQQSNTMSLAL</sequence>
<dbReference type="AlphaFoldDB" id="A0A7R9GVJ3"/>
<evidence type="ECO:0000313" key="2">
    <source>
        <dbReference type="EMBL" id="CAD7398361.1"/>
    </source>
</evidence>
<reference evidence="2" key="1">
    <citation type="submission" date="2020-11" db="EMBL/GenBank/DDBJ databases">
        <authorList>
            <person name="Tran Van P."/>
        </authorList>
    </citation>
    <scope>NUCLEOTIDE SEQUENCE</scope>
</reference>
<dbReference type="EMBL" id="OC317670">
    <property type="protein sequence ID" value="CAD7398361.1"/>
    <property type="molecule type" value="Genomic_DNA"/>
</dbReference>
<feature type="region of interest" description="Disordered" evidence="1">
    <location>
        <begin position="30"/>
        <end position="55"/>
    </location>
</feature>
<protein>
    <submittedName>
        <fullName evidence="2">Uncharacterized protein</fullName>
    </submittedName>
</protein>